<reference evidence="4 5" key="1">
    <citation type="submission" date="2011-10" db="EMBL/GenBank/DDBJ databases">
        <authorList>
            <person name="Genoscope - CEA"/>
        </authorList>
    </citation>
    <scope>NUCLEOTIDE SEQUENCE [LARGE SCALE GENOMIC DNA]</scope>
    <source>
        <strain evidence="4 5">RCC 1105</strain>
    </source>
</reference>
<dbReference type="InterPro" id="IPR008984">
    <property type="entry name" value="SMAD_FHA_dom_sf"/>
</dbReference>
<feature type="transmembrane region" description="Helical" evidence="3">
    <location>
        <begin position="827"/>
        <end position="850"/>
    </location>
</feature>
<feature type="region of interest" description="Disordered" evidence="2">
    <location>
        <begin position="1112"/>
        <end position="1139"/>
    </location>
</feature>
<keyword evidence="1" id="KW-0175">Coiled coil</keyword>
<evidence type="ECO:0000256" key="3">
    <source>
        <dbReference type="SAM" id="Phobius"/>
    </source>
</evidence>
<feature type="region of interest" description="Disordered" evidence="2">
    <location>
        <begin position="925"/>
        <end position="956"/>
    </location>
</feature>
<proteinExistence type="predicted"/>
<feature type="coiled-coil region" evidence="1">
    <location>
        <begin position="880"/>
        <end position="917"/>
    </location>
</feature>
<organism evidence="4 5">
    <name type="scientific">Bathycoccus prasinos</name>
    <dbReference type="NCBI Taxonomy" id="41875"/>
    <lineage>
        <taxon>Eukaryota</taxon>
        <taxon>Viridiplantae</taxon>
        <taxon>Chlorophyta</taxon>
        <taxon>Mamiellophyceae</taxon>
        <taxon>Mamiellales</taxon>
        <taxon>Bathycoccaceae</taxon>
        <taxon>Bathycoccus</taxon>
    </lineage>
</organism>
<keyword evidence="3" id="KW-1133">Transmembrane helix</keyword>
<evidence type="ECO:0000313" key="4">
    <source>
        <dbReference type="EMBL" id="CCO17496.1"/>
    </source>
</evidence>
<evidence type="ECO:0000256" key="2">
    <source>
        <dbReference type="SAM" id="MobiDB-lite"/>
    </source>
</evidence>
<accession>K8EHK6</accession>
<dbReference type="Gene3D" id="2.60.200.20">
    <property type="match status" value="1"/>
</dbReference>
<dbReference type="EMBL" id="FO082271">
    <property type="protein sequence ID" value="CCO17496.1"/>
    <property type="molecule type" value="Genomic_DNA"/>
</dbReference>
<evidence type="ECO:0000256" key="1">
    <source>
        <dbReference type="SAM" id="Coils"/>
    </source>
</evidence>
<keyword evidence="3" id="KW-0472">Membrane</keyword>
<feature type="compositionally biased region" description="Pro residues" evidence="2">
    <location>
        <begin position="1122"/>
        <end position="1139"/>
    </location>
</feature>
<dbReference type="Proteomes" id="UP000198341">
    <property type="component" value="Chromosome 8"/>
</dbReference>
<dbReference type="SUPFAM" id="SSF49879">
    <property type="entry name" value="SMAD/FHA domain"/>
    <property type="match status" value="1"/>
</dbReference>
<name>K8EHK6_9CHLO</name>
<evidence type="ECO:0000313" key="5">
    <source>
        <dbReference type="Proteomes" id="UP000198341"/>
    </source>
</evidence>
<feature type="compositionally biased region" description="Basic residues" evidence="2">
    <location>
        <begin position="934"/>
        <end position="943"/>
    </location>
</feature>
<dbReference type="KEGG" id="bpg:Bathy08g01300"/>
<gene>
    <name evidence="4" type="ORF">Bathy08g01300</name>
</gene>
<keyword evidence="5" id="KW-1185">Reference proteome</keyword>
<sequence>MTVRLSNIEGTNANPDLYVSCAGTNYSSTKTAKTEGEAVQFVAPAGARADIRVEIFQSSSTNTWSISTRVQPYQPETVSSGSLYERSFQVGYRDYYHLEVPEGLHKVQYTYTPSAKAQSSYRSYTDLSVSVPKSDNAEDYKLYDKVAGGYRTMKVYDDQSEVYSSLTRARHKDIRFIYGPRLVKIYASAGLENPTSNQNLENEEDGNGFIKYTFIATIEKAETACHDVSIGAIESSNTLDYNDARFYSIRVDQFETLGFTYAQMVVDGNVNVQASSLAEYPMHTDYGIEYFYRGTTCSSPKTCIKTHNFRDLNEIAAVTKPGACAGTASDVEGARFIHFSVEAAVTVNTGTSVYQFSFWGAKEGCGWRPDCKSCAAGTNDDCSWCQGFDGSCLDPPCRGYCASASELQSSTWPASKKTCEAQFSCPANDCSAKFTCNDCRAVSGCGWCAAEGQKGVCVPGDTEGPIYTEGTGAKLPLGVCGKWAFAGDADGCDEACAVHDRHPTPCEACSQETNCGYCKTSTVGGCVAGSGSSSTSGECPREDALWASTIAQCAANDLEKIPTGKEINADGSNTEIKLDKNALICALGSCPSETLRYEVPSTEDGPRDILATIRTLVPSDKNLILVLASLDEVPTVDKYMAKAVVPPVDPNGANDALVLHFGLCGNAGSKVYFSIAFDETQSGSDVLDVTFKLEVLPDTIVVLPRNETGFEETKTLLTKDAWLCCGQSRHFSMPMPRGMSSAQTHVSISPNNPSQIALLSRRGTCPSLGLADVIAKNGTVSSEMETTEDLWYVTVVANNSGVGYQPFRLYGWSSDIPTEKNTWFEKYFWYAFGSGCAALFLFILACIRSYRIKSKYKKRLNDQVSNALAMHKSFKGFGDVENAENAVAVIQAASEAEEQLVDLIMDLQTKVQVLEEDRIAKEDVARMTGGAKKNSNKSARKPPKGGSAPSLASVEEDNILDPISPSVIDKSKKLVSDWDISGATGEGAPSGAKYSFEILCPDGSIMEINRERQTLGRGVAGISSKKISREQCMVSVDFKSGEVEIETLGKNPMASKKPGMSVWEALDCGKRRDLTSQDKFMLLSPDAMLREGIEEETAFVFTLKVSKNPLRQVFGADSTDRPPLPPSQSPSPSPSPLSS</sequence>
<protein>
    <submittedName>
        <fullName evidence="4">PREDICTED: similar to AGAP003506-PA</fullName>
    </submittedName>
</protein>
<keyword evidence="3" id="KW-0812">Transmembrane</keyword>
<dbReference type="AlphaFoldDB" id="K8EHK6"/>
<dbReference type="RefSeq" id="XP_007511375.1">
    <property type="nucleotide sequence ID" value="XM_007511313.1"/>
</dbReference>
<dbReference type="GeneID" id="19014109"/>